<sequence>MKESLCAQPEHQNQKIEFICLNSKCFTLSFTEKKLQYQLEAIEYEINQKRNQSNQFQFGTSTQEVDIQNKLNQKKKDLQNQIIELKDKKEKQYERVCCAKCIIDFHEDHQDQIFYIPDYLNDKSLGDSFVDKQIDEKVKILLKNSLQPQLDQDLQKEKDDFQEVNKVQDLAIQQVLEVKKHLIETMKNERLKKQDELQEIKSVTDSKKILVQQFTEDIKGFFLRKDLNRKEFNNKLQEFIKKRKQVNKEMKQVNKKSKRINTVDFNKIEKIKRKIQEKFSMLPQYYSGPNFNWVQIDSQCLDYSNFYSDVIKINAEHTKQKVINEKPFMVLKYPQLEFKFTLSDIKINQEIIKQYNIYDKKPRQAVARQAGQGNFGFNQQAWGGFGNQGQEYDYNFNYKVTNDKSFITLKLMSNKDLLHKHNEVQWKLLDVQQLASHQQSILKAGKTGKSIQFKAKCNFYNNEYFLTDVLNDNNNQRYDNVASRQLQRFKFDQKPGNFGKQIVLKNEQNLDFGYYFMFEAEGISFNLQPTTKLIEFKEADNILAKQKNAQNYLQFFKQVQPQPVFAQQQFQFQPNNTNQNAFNRWGSTHNQYVQIKIFDKDYQIKYESQDQIKTLIKKALLQIPYKLAKLFKNPALLEYIEWSLVFKRLEEDLNFQNFKSTQGLRDIKLYLVNTE</sequence>
<dbReference type="AlphaFoldDB" id="A0A0V0QR14"/>
<gene>
    <name evidence="2" type="ORF">PPERSA_11806</name>
</gene>
<reference evidence="2 3" key="1">
    <citation type="journal article" date="2015" name="Sci. Rep.">
        <title>Genome of the facultative scuticociliatosis pathogen Pseudocohnilembus persalinus provides insight into its virulence through horizontal gene transfer.</title>
        <authorList>
            <person name="Xiong J."/>
            <person name="Wang G."/>
            <person name="Cheng J."/>
            <person name="Tian M."/>
            <person name="Pan X."/>
            <person name="Warren A."/>
            <person name="Jiang C."/>
            <person name="Yuan D."/>
            <person name="Miao W."/>
        </authorList>
    </citation>
    <scope>NUCLEOTIDE SEQUENCE [LARGE SCALE GENOMIC DNA]</scope>
    <source>
        <strain evidence="2">36N120E</strain>
    </source>
</reference>
<keyword evidence="3" id="KW-1185">Reference proteome</keyword>
<dbReference type="InParanoid" id="A0A0V0QR14"/>
<evidence type="ECO:0000313" key="3">
    <source>
        <dbReference type="Proteomes" id="UP000054937"/>
    </source>
</evidence>
<evidence type="ECO:0000313" key="2">
    <source>
        <dbReference type="EMBL" id="KRX04750.1"/>
    </source>
</evidence>
<dbReference type="Proteomes" id="UP000054937">
    <property type="component" value="Unassembled WGS sequence"/>
</dbReference>
<feature type="coiled-coil region" evidence="1">
    <location>
        <begin position="32"/>
        <end position="95"/>
    </location>
</feature>
<accession>A0A0V0QR14</accession>
<dbReference type="EMBL" id="LDAU01000111">
    <property type="protein sequence ID" value="KRX04750.1"/>
    <property type="molecule type" value="Genomic_DNA"/>
</dbReference>
<name>A0A0V0QR14_PSEPJ</name>
<organism evidence="2 3">
    <name type="scientific">Pseudocohnilembus persalinus</name>
    <name type="common">Ciliate</name>
    <dbReference type="NCBI Taxonomy" id="266149"/>
    <lineage>
        <taxon>Eukaryota</taxon>
        <taxon>Sar</taxon>
        <taxon>Alveolata</taxon>
        <taxon>Ciliophora</taxon>
        <taxon>Intramacronucleata</taxon>
        <taxon>Oligohymenophorea</taxon>
        <taxon>Scuticociliatia</taxon>
        <taxon>Philasterida</taxon>
        <taxon>Pseudocohnilembidae</taxon>
        <taxon>Pseudocohnilembus</taxon>
    </lineage>
</organism>
<proteinExistence type="predicted"/>
<keyword evidence="1" id="KW-0175">Coiled coil</keyword>
<comment type="caution">
    <text evidence="2">The sequence shown here is derived from an EMBL/GenBank/DDBJ whole genome shotgun (WGS) entry which is preliminary data.</text>
</comment>
<feature type="coiled-coil region" evidence="1">
    <location>
        <begin position="229"/>
        <end position="256"/>
    </location>
</feature>
<evidence type="ECO:0000256" key="1">
    <source>
        <dbReference type="SAM" id="Coils"/>
    </source>
</evidence>
<protein>
    <submittedName>
        <fullName evidence="2">Uncharacterized protein</fullName>
    </submittedName>
</protein>